<dbReference type="SUPFAM" id="SSF63411">
    <property type="entry name" value="LuxS/MPP-like metallohydrolase"/>
    <property type="match status" value="1"/>
</dbReference>
<name>A0ABW1JET3_9ACTN</name>
<comment type="caution">
    <text evidence="1">The sequence shown here is derived from an EMBL/GenBank/DDBJ whole genome shotgun (WGS) entry which is preliminary data.</text>
</comment>
<gene>
    <name evidence="1" type="ORF">ACFQDO_09625</name>
</gene>
<evidence type="ECO:0000313" key="1">
    <source>
        <dbReference type="EMBL" id="MFC6007387.1"/>
    </source>
</evidence>
<dbReference type="InterPro" id="IPR011249">
    <property type="entry name" value="Metalloenz_LuxS/M16"/>
</dbReference>
<dbReference type="Proteomes" id="UP001596189">
    <property type="component" value="Unassembled WGS sequence"/>
</dbReference>
<protein>
    <recommendedName>
        <fullName evidence="3">Peptidase M24 domain-containing protein</fullName>
    </recommendedName>
</protein>
<dbReference type="EMBL" id="JBHSRD010000003">
    <property type="protein sequence ID" value="MFC6007387.1"/>
    <property type="molecule type" value="Genomic_DNA"/>
</dbReference>
<keyword evidence="2" id="KW-1185">Reference proteome</keyword>
<accession>A0ABW1JET3</accession>
<dbReference type="RefSeq" id="WP_345716187.1">
    <property type="nucleotide sequence ID" value="NZ_BAABFP010000004.1"/>
</dbReference>
<proteinExistence type="predicted"/>
<dbReference type="Gene3D" id="3.30.830.10">
    <property type="entry name" value="Metalloenzyme, LuxS/M16 peptidase-like"/>
    <property type="match status" value="1"/>
</dbReference>
<reference evidence="2" key="1">
    <citation type="journal article" date="2019" name="Int. J. Syst. Evol. Microbiol.">
        <title>The Global Catalogue of Microorganisms (GCM) 10K type strain sequencing project: providing services to taxonomists for standard genome sequencing and annotation.</title>
        <authorList>
            <consortium name="The Broad Institute Genomics Platform"/>
            <consortium name="The Broad Institute Genome Sequencing Center for Infectious Disease"/>
            <person name="Wu L."/>
            <person name="Ma J."/>
        </authorList>
    </citation>
    <scope>NUCLEOTIDE SEQUENCE [LARGE SCALE GENOMIC DNA]</scope>
    <source>
        <strain evidence="2">KACC 14249</strain>
    </source>
</reference>
<sequence length="453" mass="49280">MEHLAMGGLKRRRFEHNASVDLTMTEFTATGTKEQVLGFVTDVCASLMALPLQRLETEVKVLEAEGGSTMHPSIAEHLFHRYGLRGVGLALVSPPALDQVEPEQVRDYAASGFTQQNCVLVLTSEPPADFDLALPPGRLLPVPIDVPLATAPWTFESEGPEVSVSFGLVAQEPAEREAALTVLRIALERAEDELRHQRGWLYDVDFQIVGPSDDAIACFRADPPAAHACDVRDGLLRILRDLADRGPTSEELAADREAAHQHLQDPRGLSESLSECAAAHLRGRQIVDVSARLALRDALTAEDCRSVLRRVETTLVVGMPADTELAGVVPPVRSNDSADVVEGTSFGRSHLAGFRFGVPRGTRAIIGERGITVTDPEGPNTVLWDDVVGLAYEQDGESLDVLSYDGGHVPFDPVWFKDGHRAQALIEQYVPPHLRFIDRTDPSETSEAGGHPR</sequence>
<evidence type="ECO:0008006" key="3">
    <source>
        <dbReference type="Google" id="ProtNLM"/>
    </source>
</evidence>
<evidence type="ECO:0000313" key="2">
    <source>
        <dbReference type="Proteomes" id="UP001596189"/>
    </source>
</evidence>
<organism evidence="1 2">
    <name type="scientific">Angustibacter luteus</name>
    <dbReference type="NCBI Taxonomy" id="658456"/>
    <lineage>
        <taxon>Bacteria</taxon>
        <taxon>Bacillati</taxon>
        <taxon>Actinomycetota</taxon>
        <taxon>Actinomycetes</taxon>
        <taxon>Kineosporiales</taxon>
        <taxon>Kineosporiaceae</taxon>
    </lineage>
</organism>